<dbReference type="Proteomes" id="UP000593576">
    <property type="component" value="Unassembled WGS sequence"/>
</dbReference>
<organism evidence="1 2">
    <name type="scientific">Gossypium schwendimanii</name>
    <name type="common">Cotton</name>
    <dbReference type="NCBI Taxonomy" id="34291"/>
    <lineage>
        <taxon>Eukaryota</taxon>
        <taxon>Viridiplantae</taxon>
        <taxon>Streptophyta</taxon>
        <taxon>Embryophyta</taxon>
        <taxon>Tracheophyta</taxon>
        <taxon>Spermatophyta</taxon>
        <taxon>Magnoliopsida</taxon>
        <taxon>eudicotyledons</taxon>
        <taxon>Gunneridae</taxon>
        <taxon>Pentapetalae</taxon>
        <taxon>rosids</taxon>
        <taxon>malvids</taxon>
        <taxon>Malvales</taxon>
        <taxon>Malvaceae</taxon>
        <taxon>Malvoideae</taxon>
        <taxon>Gossypium</taxon>
    </lineage>
</organism>
<reference evidence="1 2" key="1">
    <citation type="journal article" date="2019" name="Genome Biol. Evol.">
        <title>Insights into the evolution of the New World diploid cottons (Gossypium, subgenus Houzingenia) based on genome sequencing.</title>
        <authorList>
            <person name="Grover C.E."/>
            <person name="Arick M.A. 2nd"/>
            <person name="Thrash A."/>
            <person name="Conover J.L."/>
            <person name="Sanders W.S."/>
            <person name="Peterson D.G."/>
            <person name="Frelichowski J.E."/>
            <person name="Scheffler J.A."/>
            <person name="Scheffler B.E."/>
            <person name="Wendel J.F."/>
        </authorList>
    </citation>
    <scope>NUCLEOTIDE SEQUENCE [LARGE SCALE GENOMIC DNA]</scope>
    <source>
        <strain evidence="1">1</strain>
        <tissue evidence="1">Leaf</tissue>
    </source>
</reference>
<gene>
    <name evidence="1" type="ORF">Goshw_005186</name>
</gene>
<protein>
    <submittedName>
        <fullName evidence="1">Uncharacterized protein</fullName>
    </submittedName>
</protein>
<dbReference type="OrthoDB" id="10359060at2759"/>
<comment type="caution">
    <text evidence="1">The sequence shown here is derived from an EMBL/GenBank/DDBJ whole genome shotgun (WGS) entry which is preliminary data.</text>
</comment>
<keyword evidence="2" id="KW-1185">Reference proteome</keyword>
<evidence type="ECO:0000313" key="2">
    <source>
        <dbReference type="Proteomes" id="UP000593576"/>
    </source>
</evidence>
<evidence type="ECO:0000313" key="1">
    <source>
        <dbReference type="EMBL" id="MBA0869915.1"/>
    </source>
</evidence>
<dbReference type="AlphaFoldDB" id="A0A7J9MFM7"/>
<sequence>MVNEFLNKVEDNAVVRIWSKKTQLEKGNSLTEGYVSELWDFTRIGEIKQLFYFHYGDLPYFLDIKVDEHLF</sequence>
<proteinExistence type="predicted"/>
<name>A0A7J9MFM7_GOSSC</name>
<dbReference type="EMBL" id="JABFAF010000011">
    <property type="protein sequence ID" value="MBA0869915.1"/>
    <property type="molecule type" value="Genomic_DNA"/>
</dbReference>
<accession>A0A7J9MFM7</accession>